<dbReference type="RefSeq" id="WP_184097994.1">
    <property type="nucleotide sequence ID" value="NZ_JACHHN010000002.1"/>
</dbReference>
<evidence type="ECO:0000256" key="2">
    <source>
        <dbReference type="SAM" id="SignalP"/>
    </source>
</evidence>
<evidence type="ECO:0000313" key="4">
    <source>
        <dbReference type="EMBL" id="MBB5190158.1"/>
    </source>
</evidence>
<evidence type="ECO:0000256" key="1">
    <source>
        <dbReference type="SAM" id="MobiDB-lite"/>
    </source>
</evidence>
<dbReference type="EMBL" id="JACHHN010000002">
    <property type="protein sequence ID" value="MBB5190158.1"/>
    <property type="molecule type" value="Genomic_DNA"/>
</dbReference>
<feature type="domain" description="BON" evidence="3">
    <location>
        <begin position="99"/>
        <end position="167"/>
    </location>
</feature>
<dbReference type="InterPro" id="IPR007055">
    <property type="entry name" value="BON_dom"/>
</dbReference>
<comment type="caution">
    <text evidence="4">The sequence shown here is derived from an EMBL/GenBank/DDBJ whole genome shotgun (WGS) entry which is preliminary data.</text>
</comment>
<dbReference type="Pfam" id="PF04972">
    <property type="entry name" value="BON"/>
    <property type="match status" value="1"/>
</dbReference>
<name>A0A840RCA4_9NEIS</name>
<reference evidence="4 5" key="1">
    <citation type="submission" date="2020-08" db="EMBL/GenBank/DDBJ databases">
        <title>Genomic Encyclopedia of Type Strains, Phase IV (KMG-IV): sequencing the most valuable type-strain genomes for metagenomic binning, comparative biology and taxonomic classification.</title>
        <authorList>
            <person name="Goeker M."/>
        </authorList>
    </citation>
    <scope>NUCLEOTIDE SEQUENCE [LARGE SCALE GENOMIC DNA]</scope>
    <source>
        <strain evidence="4 5">DSM 18233</strain>
    </source>
</reference>
<feature type="compositionally biased region" description="Polar residues" evidence="1">
    <location>
        <begin position="54"/>
        <end position="66"/>
    </location>
</feature>
<dbReference type="PROSITE" id="PS51257">
    <property type="entry name" value="PROKAR_LIPOPROTEIN"/>
    <property type="match status" value="1"/>
</dbReference>
<organism evidence="4 5">
    <name type="scientific">Silvimonas terrae</name>
    <dbReference type="NCBI Taxonomy" id="300266"/>
    <lineage>
        <taxon>Bacteria</taxon>
        <taxon>Pseudomonadati</taxon>
        <taxon>Pseudomonadota</taxon>
        <taxon>Betaproteobacteria</taxon>
        <taxon>Neisseriales</taxon>
        <taxon>Chitinibacteraceae</taxon>
        <taxon>Silvimonas</taxon>
    </lineage>
</organism>
<dbReference type="InterPro" id="IPR014004">
    <property type="entry name" value="Transpt-assoc_nodulatn_dom_bac"/>
</dbReference>
<dbReference type="AlphaFoldDB" id="A0A840RCA4"/>
<dbReference type="Gene3D" id="3.30.1340.30">
    <property type="match status" value="1"/>
</dbReference>
<proteinExistence type="predicted"/>
<keyword evidence="5" id="KW-1185">Reference proteome</keyword>
<dbReference type="SMART" id="SM00749">
    <property type="entry name" value="BON"/>
    <property type="match status" value="1"/>
</dbReference>
<protein>
    <submittedName>
        <fullName evidence="4">Osmotically-inducible protein OsmY</fullName>
    </submittedName>
</protein>
<evidence type="ECO:0000313" key="5">
    <source>
        <dbReference type="Proteomes" id="UP000543030"/>
    </source>
</evidence>
<feature type="region of interest" description="Disordered" evidence="1">
    <location>
        <begin position="45"/>
        <end position="67"/>
    </location>
</feature>
<evidence type="ECO:0000259" key="3">
    <source>
        <dbReference type="PROSITE" id="PS50914"/>
    </source>
</evidence>
<sequence length="168" mass="16428">MPIQRISMSLLIASVLGMGALAGCQKHEDTEPLAASSVASSAAMTASTPDAPVSTEQSGASDSSASAKLQDAASDVAAAASSAKDALAESSAKAGAKLDDATVTTRVKAALAKDAGLNTLALNVTTTAGVVTLSGNINSEAKHTEIKSVVSGVDGVGSIVDNTTVKGQ</sequence>
<gene>
    <name evidence="4" type="ORF">HNQ50_000880</name>
</gene>
<keyword evidence="2" id="KW-0732">Signal</keyword>
<accession>A0A840RCA4</accession>
<feature type="chain" id="PRO_5032935559" evidence="2">
    <location>
        <begin position="23"/>
        <end position="168"/>
    </location>
</feature>
<dbReference type="InterPro" id="IPR051686">
    <property type="entry name" value="Lipoprotein_DolP"/>
</dbReference>
<dbReference type="PROSITE" id="PS50914">
    <property type="entry name" value="BON"/>
    <property type="match status" value="1"/>
</dbReference>
<dbReference type="Proteomes" id="UP000543030">
    <property type="component" value="Unassembled WGS sequence"/>
</dbReference>
<dbReference type="PANTHER" id="PTHR34606:SF15">
    <property type="entry name" value="BON DOMAIN-CONTAINING PROTEIN"/>
    <property type="match status" value="1"/>
</dbReference>
<dbReference type="PANTHER" id="PTHR34606">
    <property type="entry name" value="BON DOMAIN-CONTAINING PROTEIN"/>
    <property type="match status" value="1"/>
</dbReference>
<feature type="signal peptide" evidence="2">
    <location>
        <begin position="1"/>
        <end position="22"/>
    </location>
</feature>